<dbReference type="PANTHER" id="PTHR19139:SF199">
    <property type="entry name" value="MIP17260P"/>
    <property type="match status" value="1"/>
</dbReference>
<accession>A0AAD9MSV0</accession>
<evidence type="ECO:0000256" key="8">
    <source>
        <dbReference type="RuleBase" id="RU000477"/>
    </source>
</evidence>
<protein>
    <recommendedName>
        <fullName evidence="12">Aquaporin</fullName>
    </recommendedName>
</protein>
<dbReference type="AlphaFoldDB" id="A0AAD9MSV0"/>
<keyword evidence="3 8" id="KW-0813">Transport</keyword>
<gene>
    <name evidence="10" type="ORF">LSH36_780g02042</name>
</gene>
<feature type="transmembrane region" description="Helical" evidence="9">
    <location>
        <begin position="174"/>
        <end position="191"/>
    </location>
</feature>
<dbReference type="InterPro" id="IPR000425">
    <property type="entry name" value="MIP"/>
</dbReference>
<evidence type="ECO:0000256" key="3">
    <source>
        <dbReference type="ARBA" id="ARBA00022448"/>
    </source>
</evidence>
<dbReference type="PROSITE" id="PS00221">
    <property type="entry name" value="MIP"/>
    <property type="match status" value="1"/>
</dbReference>
<evidence type="ECO:0000256" key="9">
    <source>
        <dbReference type="SAM" id="Phobius"/>
    </source>
</evidence>
<keyword evidence="7 9" id="KW-0472">Membrane</keyword>
<sequence>MAIRRYLFDGKSMSREICTGSFWRDLLSELLATFMLVSVQCVLPLSWGRETGFSDAVMTGLGMGFIVTTMAWSLGDFGGAHMNPAVTFAMIISLKMSILRGIFYIIVQMAGGLAGAGFAYAITPSKYQDRLSATTLGHLVTPWQGYLTETWITCILVITIMGSTNPVRKVGAQMPPLFIGLAVSLCIFAAWNHTGASMNPARSFGPAVVKSVWKDHWVYWAGPFSGSTLAAIIYFAIFDRVDRPKIKDIVLEVNDIGIRLSGNQMTTV</sequence>
<feature type="transmembrane region" description="Helical" evidence="9">
    <location>
        <begin position="217"/>
        <end position="237"/>
    </location>
</feature>
<dbReference type="InterPro" id="IPR034294">
    <property type="entry name" value="Aquaporin_transptr"/>
</dbReference>
<keyword evidence="5 8" id="KW-0812">Transmembrane</keyword>
<organism evidence="10 11">
    <name type="scientific">Paralvinella palmiformis</name>
    <dbReference type="NCBI Taxonomy" id="53620"/>
    <lineage>
        <taxon>Eukaryota</taxon>
        <taxon>Metazoa</taxon>
        <taxon>Spiralia</taxon>
        <taxon>Lophotrochozoa</taxon>
        <taxon>Annelida</taxon>
        <taxon>Polychaeta</taxon>
        <taxon>Sedentaria</taxon>
        <taxon>Canalipalpata</taxon>
        <taxon>Terebellida</taxon>
        <taxon>Terebelliformia</taxon>
        <taxon>Alvinellidae</taxon>
        <taxon>Paralvinella</taxon>
    </lineage>
</organism>
<keyword evidence="11" id="KW-1185">Reference proteome</keyword>
<dbReference type="PRINTS" id="PR00783">
    <property type="entry name" value="MINTRINSICP"/>
</dbReference>
<dbReference type="SUPFAM" id="SSF81338">
    <property type="entry name" value="Aquaporin-like"/>
    <property type="match status" value="1"/>
</dbReference>
<evidence type="ECO:0000313" key="11">
    <source>
        <dbReference type="Proteomes" id="UP001208570"/>
    </source>
</evidence>
<evidence type="ECO:0000256" key="1">
    <source>
        <dbReference type="ARBA" id="ARBA00004651"/>
    </source>
</evidence>
<dbReference type="Gene3D" id="1.20.1080.10">
    <property type="entry name" value="Glycerol uptake facilitator protein"/>
    <property type="match status" value="1"/>
</dbReference>
<dbReference type="EMBL" id="JAODUP010000780">
    <property type="protein sequence ID" value="KAK2144175.1"/>
    <property type="molecule type" value="Genomic_DNA"/>
</dbReference>
<dbReference type="InterPro" id="IPR023271">
    <property type="entry name" value="Aquaporin-like"/>
</dbReference>
<evidence type="ECO:0008006" key="12">
    <source>
        <dbReference type="Google" id="ProtNLM"/>
    </source>
</evidence>
<evidence type="ECO:0000256" key="7">
    <source>
        <dbReference type="ARBA" id="ARBA00023136"/>
    </source>
</evidence>
<evidence type="ECO:0000256" key="4">
    <source>
        <dbReference type="ARBA" id="ARBA00022475"/>
    </source>
</evidence>
<feature type="transmembrane region" description="Helical" evidence="9">
    <location>
        <begin position="57"/>
        <end position="80"/>
    </location>
</feature>
<dbReference type="Pfam" id="PF00230">
    <property type="entry name" value="MIP"/>
    <property type="match status" value="1"/>
</dbReference>
<feature type="transmembrane region" description="Helical" evidence="9">
    <location>
        <begin position="143"/>
        <end position="162"/>
    </location>
</feature>
<comment type="subcellular location">
    <subcellularLocation>
        <location evidence="1">Cell membrane</location>
        <topology evidence="1">Multi-pass membrane protein</topology>
    </subcellularLocation>
</comment>
<comment type="caution">
    <text evidence="10">The sequence shown here is derived from an EMBL/GenBank/DDBJ whole genome shotgun (WGS) entry which is preliminary data.</text>
</comment>
<name>A0AAD9MSV0_9ANNE</name>
<dbReference type="PANTHER" id="PTHR19139">
    <property type="entry name" value="AQUAPORIN TRANSPORTER"/>
    <property type="match status" value="1"/>
</dbReference>
<keyword evidence="4" id="KW-1003">Cell membrane</keyword>
<evidence type="ECO:0000256" key="6">
    <source>
        <dbReference type="ARBA" id="ARBA00022989"/>
    </source>
</evidence>
<dbReference type="InterPro" id="IPR022357">
    <property type="entry name" value="MIP_CS"/>
</dbReference>
<evidence type="ECO:0000313" key="10">
    <source>
        <dbReference type="EMBL" id="KAK2144175.1"/>
    </source>
</evidence>
<dbReference type="Proteomes" id="UP001208570">
    <property type="component" value="Unassembled WGS sequence"/>
</dbReference>
<feature type="transmembrane region" description="Helical" evidence="9">
    <location>
        <begin position="21"/>
        <end position="45"/>
    </location>
</feature>
<evidence type="ECO:0000256" key="5">
    <source>
        <dbReference type="ARBA" id="ARBA00022692"/>
    </source>
</evidence>
<feature type="transmembrane region" description="Helical" evidence="9">
    <location>
        <begin position="101"/>
        <end position="123"/>
    </location>
</feature>
<reference evidence="10" key="1">
    <citation type="journal article" date="2023" name="Mol. Biol. Evol.">
        <title>Third-Generation Sequencing Reveals the Adaptive Role of the Epigenome in Three Deep-Sea Polychaetes.</title>
        <authorList>
            <person name="Perez M."/>
            <person name="Aroh O."/>
            <person name="Sun Y."/>
            <person name="Lan Y."/>
            <person name="Juniper S.K."/>
            <person name="Young C.R."/>
            <person name="Angers B."/>
            <person name="Qian P.Y."/>
        </authorList>
    </citation>
    <scope>NUCLEOTIDE SEQUENCE</scope>
    <source>
        <strain evidence="10">P08H-3</strain>
    </source>
</reference>
<dbReference type="GO" id="GO:0005886">
    <property type="term" value="C:plasma membrane"/>
    <property type="evidence" value="ECO:0007669"/>
    <property type="project" value="UniProtKB-SubCell"/>
</dbReference>
<proteinExistence type="inferred from homology"/>
<comment type="similarity">
    <text evidence="2 8">Belongs to the MIP/aquaporin (TC 1.A.8) family.</text>
</comment>
<keyword evidence="6 9" id="KW-1133">Transmembrane helix</keyword>
<dbReference type="GO" id="GO:0015250">
    <property type="term" value="F:water channel activity"/>
    <property type="evidence" value="ECO:0007669"/>
    <property type="project" value="TreeGrafter"/>
</dbReference>
<evidence type="ECO:0000256" key="2">
    <source>
        <dbReference type="ARBA" id="ARBA00006175"/>
    </source>
</evidence>